<name>A0A9N9X9P1_DIABA</name>
<gene>
    <name evidence="1" type="ORF">DIABBA_LOCUS4168</name>
</gene>
<dbReference type="Proteomes" id="UP001153709">
    <property type="component" value="Chromosome 2"/>
</dbReference>
<accession>A0A9N9X9P1</accession>
<proteinExistence type="predicted"/>
<dbReference type="EMBL" id="OU898277">
    <property type="protein sequence ID" value="CAG9830467.1"/>
    <property type="molecule type" value="Genomic_DNA"/>
</dbReference>
<keyword evidence="2" id="KW-1185">Reference proteome</keyword>
<reference evidence="1" key="1">
    <citation type="submission" date="2022-01" db="EMBL/GenBank/DDBJ databases">
        <authorList>
            <person name="King R."/>
        </authorList>
    </citation>
    <scope>NUCLEOTIDE SEQUENCE</scope>
</reference>
<dbReference type="AlphaFoldDB" id="A0A9N9X9P1"/>
<evidence type="ECO:0000313" key="1">
    <source>
        <dbReference type="EMBL" id="CAG9830467.1"/>
    </source>
</evidence>
<organism evidence="1 2">
    <name type="scientific">Diabrotica balteata</name>
    <name type="common">Banded cucumber beetle</name>
    <dbReference type="NCBI Taxonomy" id="107213"/>
    <lineage>
        <taxon>Eukaryota</taxon>
        <taxon>Metazoa</taxon>
        <taxon>Ecdysozoa</taxon>
        <taxon>Arthropoda</taxon>
        <taxon>Hexapoda</taxon>
        <taxon>Insecta</taxon>
        <taxon>Pterygota</taxon>
        <taxon>Neoptera</taxon>
        <taxon>Endopterygota</taxon>
        <taxon>Coleoptera</taxon>
        <taxon>Polyphaga</taxon>
        <taxon>Cucujiformia</taxon>
        <taxon>Chrysomeloidea</taxon>
        <taxon>Chrysomelidae</taxon>
        <taxon>Galerucinae</taxon>
        <taxon>Diabroticina</taxon>
        <taxon>Diabroticites</taxon>
        <taxon>Diabrotica</taxon>
    </lineage>
</organism>
<sequence>MEQYYQGYENNEVLDCQCSPYADCQQQQEEQYDDLNCACSPAAPCQQSEEYGAEYGEEFADDACTCAQCVCNKSPQERQLLELTDIGLLRPDIEVIDTDPLLQEPYSTVDLTNSQVLMGDVPNEGDAAAFDANGGVVVYEPDDLFLYVAPQSHNLVIQRQRLLDAYIEDLSISEVEEAAVALRLLVNLFRQRRMDMNKLVPLFRIEKSDQMQTRDCGCPL</sequence>
<protein>
    <submittedName>
        <fullName evidence="1">Uncharacterized protein</fullName>
    </submittedName>
</protein>
<dbReference type="OrthoDB" id="6718699at2759"/>
<evidence type="ECO:0000313" key="2">
    <source>
        <dbReference type="Proteomes" id="UP001153709"/>
    </source>
</evidence>